<gene>
    <name evidence="4" type="ORF">SAMN06295998_105168</name>
</gene>
<dbReference type="PANTHER" id="PTHR43736">
    <property type="entry name" value="ADP-RIBOSE PYROPHOSPHATASE"/>
    <property type="match status" value="1"/>
</dbReference>
<dbReference type="InterPro" id="IPR020084">
    <property type="entry name" value="NUDIX_hydrolase_CS"/>
</dbReference>
<comment type="cofactor">
    <cofactor evidence="1">
        <name>Mg(2+)</name>
        <dbReference type="ChEBI" id="CHEBI:18420"/>
    </cofactor>
</comment>
<dbReference type="SUPFAM" id="SSF55811">
    <property type="entry name" value="Nudix"/>
    <property type="match status" value="1"/>
</dbReference>
<evidence type="ECO:0000313" key="4">
    <source>
        <dbReference type="EMBL" id="SMC78651.1"/>
    </source>
</evidence>
<dbReference type="PROSITE" id="PS51462">
    <property type="entry name" value="NUDIX"/>
    <property type="match status" value="1"/>
</dbReference>
<dbReference type="Proteomes" id="UP000192330">
    <property type="component" value="Unassembled WGS sequence"/>
</dbReference>
<evidence type="ECO:0000256" key="2">
    <source>
        <dbReference type="ARBA" id="ARBA00022801"/>
    </source>
</evidence>
<proteinExistence type="predicted"/>
<evidence type="ECO:0000259" key="3">
    <source>
        <dbReference type="PROSITE" id="PS51462"/>
    </source>
</evidence>
<dbReference type="PANTHER" id="PTHR43736:SF1">
    <property type="entry name" value="DIHYDRONEOPTERIN TRIPHOSPHATE DIPHOSPHATASE"/>
    <property type="match status" value="1"/>
</dbReference>
<organism evidence="4 5">
    <name type="scientific">Primorskyibacter flagellatus</name>
    <dbReference type="NCBI Taxonomy" id="1387277"/>
    <lineage>
        <taxon>Bacteria</taxon>
        <taxon>Pseudomonadati</taxon>
        <taxon>Pseudomonadota</taxon>
        <taxon>Alphaproteobacteria</taxon>
        <taxon>Rhodobacterales</taxon>
        <taxon>Roseobacteraceae</taxon>
        <taxon>Primorskyibacter</taxon>
    </lineage>
</organism>
<dbReference type="RefSeq" id="WP_084352895.1">
    <property type="nucleotide sequence ID" value="NZ_FWYD01000005.1"/>
</dbReference>
<dbReference type="Gene3D" id="3.90.79.10">
    <property type="entry name" value="Nucleoside Triphosphate Pyrophosphohydrolase"/>
    <property type="match status" value="1"/>
</dbReference>
<dbReference type="OrthoDB" id="289720at2"/>
<dbReference type="GO" id="GO:0016787">
    <property type="term" value="F:hydrolase activity"/>
    <property type="evidence" value="ECO:0007669"/>
    <property type="project" value="UniProtKB-KW"/>
</dbReference>
<evidence type="ECO:0000313" key="5">
    <source>
        <dbReference type="Proteomes" id="UP000192330"/>
    </source>
</evidence>
<dbReference type="CDD" id="cd04682">
    <property type="entry name" value="NUDIX_Hydrolase"/>
    <property type="match status" value="1"/>
</dbReference>
<evidence type="ECO:0000256" key="1">
    <source>
        <dbReference type="ARBA" id="ARBA00001946"/>
    </source>
</evidence>
<dbReference type="EMBL" id="FWYD01000005">
    <property type="protein sequence ID" value="SMC78651.1"/>
    <property type="molecule type" value="Genomic_DNA"/>
</dbReference>
<dbReference type="InterPro" id="IPR015797">
    <property type="entry name" value="NUDIX_hydrolase-like_dom_sf"/>
</dbReference>
<keyword evidence="2" id="KW-0378">Hydrolase</keyword>
<protein>
    <submittedName>
        <fullName evidence="4">8-oxo-dGTP diphosphatase</fullName>
    </submittedName>
</protein>
<dbReference type="AlphaFoldDB" id="A0A1W2C0M9"/>
<dbReference type="Pfam" id="PF00293">
    <property type="entry name" value="NUDIX"/>
    <property type="match status" value="1"/>
</dbReference>
<keyword evidence="5" id="KW-1185">Reference proteome</keyword>
<dbReference type="STRING" id="1387277.SAMN06295998_105168"/>
<name>A0A1W2C0M9_9RHOB</name>
<feature type="domain" description="Nudix hydrolase" evidence="3">
    <location>
        <begin position="5"/>
        <end position="133"/>
    </location>
</feature>
<dbReference type="InterPro" id="IPR000086">
    <property type="entry name" value="NUDIX_hydrolase_dom"/>
</dbReference>
<accession>A0A1W2C0M9</accession>
<reference evidence="4 5" key="1">
    <citation type="submission" date="2017-04" db="EMBL/GenBank/DDBJ databases">
        <authorList>
            <person name="Afonso C.L."/>
            <person name="Miller P.J."/>
            <person name="Scott M.A."/>
            <person name="Spackman E."/>
            <person name="Goraichik I."/>
            <person name="Dimitrov K.M."/>
            <person name="Suarez D.L."/>
            <person name="Swayne D.E."/>
        </authorList>
    </citation>
    <scope>NUCLEOTIDE SEQUENCE [LARGE SCALE GENOMIC DNA]</scope>
    <source>
        <strain evidence="4 5">CGMCC 1.12644</strain>
    </source>
</reference>
<sequence length="140" mass="15911">MPDDTNFSGAKLILFIGEQLLVIRRDHTKGIPWPGYLDWPGGGREDGEAPETCALRETREEVGLMIDPAEIVWRNSHQRPHGRVWFFVAHMPAKAAADIVFGDEGLGWGLIEPSEFLSRSDAIPHFRDQLARYLDWRSKT</sequence>
<dbReference type="PROSITE" id="PS00893">
    <property type="entry name" value="NUDIX_BOX"/>
    <property type="match status" value="1"/>
</dbReference>